<organism evidence="1">
    <name type="scientific">Ixodes ricinus</name>
    <name type="common">Common tick</name>
    <name type="synonym">Acarus ricinus</name>
    <dbReference type="NCBI Taxonomy" id="34613"/>
    <lineage>
        <taxon>Eukaryota</taxon>
        <taxon>Metazoa</taxon>
        <taxon>Ecdysozoa</taxon>
        <taxon>Arthropoda</taxon>
        <taxon>Chelicerata</taxon>
        <taxon>Arachnida</taxon>
        <taxon>Acari</taxon>
        <taxon>Parasitiformes</taxon>
        <taxon>Ixodida</taxon>
        <taxon>Ixodoidea</taxon>
        <taxon>Ixodidae</taxon>
        <taxon>Ixodinae</taxon>
        <taxon>Ixodes</taxon>
    </lineage>
</organism>
<dbReference type="EMBL" id="GIFC01014972">
    <property type="protein sequence ID" value="MXU97055.1"/>
    <property type="molecule type" value="Transcribed_RNA"/>
</dbReference>
<name>A0A6B0V5I0_IXORI</name>
<dbReference type="AlphaFoldDB" id="A0A6B0V5I0"/>
<evidence type="ECO:0000313" key="1">
    <source>
        <dbReference type="EMBL" id="MXU97055.1"/>
    </source>
</evidence>
<sequence length="242" mass="26882">MRESGLASLIPALVHLLEGMKPRGEGMRIAASHVSSALFNRTLFQKYGHPLEVVLYECCFGGFPASCLSLQSCFASFKFRLSIPFSMNNCVNRMFKHVGSTQLLPNIFEWSRLPDAKGGRQHVQSPNFFVVSRDRRPLGRAVPCRGEVRRRGGDWVRAHRALSGERRLLGCSADRTQPLLRSKGARCADCLYSVSLCVVPQPTLWAILAISSLKVCHVAFLLGTTARGSTMSRGRVKALDWF</sequence>
<accession>A0A6B0V5I0</accession>
<protein>
    <submittedName>
        <fullName evidence="1">Uncharacterized protein</fullName>
    </submittedName>
</protein>
<reference evidence="1" key="1">
    <citation type="submission" date="2019-12" db="EMBL/GenBank/DDBJ databases">
        <title>An insight into the sialome of adult female Ixodes ricinus ticks feeding for 6 days.</title>
        <authorList>
            <person name="Perner J."/>
            <person name="Ribeiro J.M.C."/>
        </authorList>
    </citation>
    <scope>NUCLEOTIDE SEQUENCE</scope>
    <source>
        <strain evidence="1">Semi-engorged</strain>
        <tissue evidence="1">Salivary glands</tissue>
    </source>
</reference>
<proteinExistence type="predicted"/>